<dbReference type="EMBL" id="JABBJJ010000081">
    <property type="protein sequence ID" value="NMO16874.1"/>
    <property type="molecule type" value="Genomic_DNA"/>
</dbReference>
<organism evidence="2 3">
    <name type="scientific">Pyxidicoccus fallax</name>
    <dbReference type="NCBI Taxonomy" id="394095"/>
    <lineage>
        <taxon>Bacteria</taxon>
        <taxon>Pseudomonadati</taxon>
        <taxon>Myxococcota</taxon>
        <taxon>Myxococcia</taxon>
        <taxon>Myxococcales</taxon>
        <taxon>Cystobacterineae</taxon>
        <taxon>Myxococcaceae</taxon>
        <taxon>Pyxidicoccus</taxon>
    </lineage>
</organism>
<evidence type="ECO:0000313" key="2">
    <source>
        <dbReference type="EMBL" id="NMO16874.1"/>
    </source>
</evidence>
<feature type="compositionally biased region" description="Polar residues" evidence="1">
    <location>
        <begin position="187"/>
        <end position="197"/>
    </location>
</feature>
<sequence>MSKVSVNAPKTPVTEGSSGLAAATLPNMCKMPGPPAPFVPMPLPNIGKSGTDPKKYSKSVTIGGKKVAIRGATFGSMGDVASKGTGGGLVSANVEGPTSFAGPGSMDVKIEGKNVQLLGDPMLNNCGPSGSPANSATLMGLVQVSSGMVTVVTGEKQCPLCDKQHGSEGSLKETDDTRSHANKLAQALTQNNANPVQPNKFPEGTGDSGRMLGVVRCACQQTYADHSGKRTEEVFLAVVSGELQWHAPAGGAHIVSINRKNAATGKVENKKFTRAEVFATNLCVKLGKDPVRVRERWLLAENLFDQKKNDVEKVLPACFPPGFCAGPKALALAMDDGAQVTGLTEQWFHSAGQGTDGKVQHLRSDLQDPVMSTFGHGESVPPCGSCNIILPLFLCSDGKPKDVKCQHKSKKKS</sequence>
<feature type="region of interest" description="Disordered" evidence="1">
    <location>
        <begin position="187"/>
        <end position="207"/>
    </location>
</feature>
<dbReference type="Pfam" id="PF13665">
    <property type="entry name" value="Tox-PAAR-like"/>
    <property type="match status" value="1"/>
</dbReference>
<dbReference type="RefSeq" id="WP_169346162.1">
    <property type="nucleotide sequence ID" value="NZ_JABBJJ010000081.1"/>
</dbReference>
<name>A0A848LEP5_9BACT</name>
<gene>
    <name evidence="2" type="ORF">HG543_18700</name>
</gene>
<feature type="region of interest" description="Disordered" evidence="1">
    <location>
        <begin position="162"/>
        <end position="181"/>
    </location>
</feature>
<accession>A0A848LEP5</accession>
<proteinExistence type="predicted"/>
<protein>
    <submittedName>
        <fullName evidence="2">DUF4150 domain-containing protein</fullName>
    </submittedName>
</protein>
<keyword evidence="3" id="KW-1185">Reference proteome</keyword>
<reference evidence="2 3" key="1">
    <citation type="submission" date="2020-04" db="EMBL/GenBank/DDBJ databases">
        <title>Draft genome of Pyxidicoccus fallax type strain.</title>
        <authorList>
            <person name="Whitworth D.E."/>
        </authorList>
    </citation>
    <scope>NUCLEOTIDE SEQUENCE [LARGE SCALE GENOMIC DNA]</scope>
    <source>
        <strain evidence="2 3">DSM 14698</strain>
    </source>
</reference>
<dbReference type="AlphaFoldDB" id="A0A848LEP5"/>
<comment type="caution">
    <text evidence="2">The sequence shown here is derived from an EMBL/GenBank/DDBJ whole genome shotgun (WGS) entry which is preliminary data.</text>
</comment>
<evidence type="ECO:0000256" key="1">
    <source>
        <dbReference type="SAM" id="MobiDB-lite"/>
    </source>
</evidence>
<dbReference type="Proteomes" id="UP000518300">
    <property type="component" value="Unassembled WGS sequence"/>
</dbReference>
<feature type="compositionally biased region" description="Basic and acidic residues" evidence="1">
    <location>
        <begin position="162"/>
        <end position="179"/>
    </location>
</feature>
<evidence type="ECO:0000313" key="3">
    <source>
        <dbReference type="Proteomes" id="UP000518300"/>
    </source>
</evidence>